<dbReference type="SUPFAM" id="SSF46894">
    <property type="entry name" value="C-terminal effector domain of the bipartite response regulators"/>
    <property type="match status" value="1"/>
</dbReference>
<evidence type="ECO:0000313" key="6">
    <source>
        <dbReference type="Proteomes" id="UP000092584"/>
    </source>
</evidence>
<dbReference type="InterPro" id="IPR016032">
    <property type="entry name" value="Sig_transdc_resp-reg_C-effctor"/>
</dbReference>
<evidence type="ECO:0000259" key="4">
    <source>
        <dbReference type="PROSITE" id="PS50043"/>
    </source>
</evidence>
<dbReference type="PRINTS" id="PR00038">
    <property type="entry name" value="HTHLUXR"/>
</dbReference>
<keyword evidence="6" id="KW-1185">Reference proteome</keyword>
<dbReference type="RefSeq" id="WP_065317769.1">
    <property type="nucleotide sequence ID" value="NZ_CP017477.1"/>
</dbReference>
<protein>
    <submittedName>
        <fullName evidence="5">Helix-turn-helix transcriptional regulator</fullName>
    </submittedName>
</protein>
<keyword evidence="3" id="KW-0804">Transcription</keyword>
<reference evidence="6" key="1">
    <citation type="submission" date="2016-02" db="EMBL/GenBank/DDBJ databases">
        <authorList>
            <person name="Shin S.-K."/>
            <person name="Yi H."/>
            <person name="Kim E."/>
        </authorList>
    </citation>
    <scope>NUCLEOTIDE SEQUENCE [LARGE SCALE GENOMIC DNA]</scope>
    <source>
        <strain evidence="6">LPB0003</strain>
    </source>
</reference>
<dbReference type="PANTHER" id="PTHR44688">
    <property type="entry name" value="DNA-BINDING TRANSCRIPTIONAL ACTIVATOR DEVR_DOSR"/>
    <property type="match status" value="1"/>
</dbReference>
<evidence type="ECO:0000256" key="2">
    <source>
        <dbReference type="ARBA" id="ARBA00023125"/>
    </source>
</evidence>
<dbReference type="EMBL" id="LSFM01000002">
    <property type="protein sequence ID" value="OBY66302.1"/>
    <property type="molecule type" value="Genomic_DNA"/>
</dbReference>
<feature type="domain" description="HTH luxR-type" evidence="4">
    <location>
        <begin position="190"/>
        <end position="255"/>
    </location>
</feature>
<dbReference type="Gene3D" id="3.30.450.20">
    <property type="entry name" value="PAS domain"/>
    <property type="match status" value="1"/>
</dbReference>
<organism evidence="5 6">
    <name type="scientific">Polaribacter vadi</name>
    <dbReference type="NCBI Taxonomy" id="1774273"/>
    <lineage>
        <taxon>Bacteria</taxon>
        <taxon>Pseudomonadati</taxon>
        <taxon>Bacteroidota</taxon>
        <taxon>Flavobacteriia</taxon>
        <taxon>Flavobacteriales</taxon>
        <taxon>Flavobacteriaceae</taxon>
    </lineage>
</organism>
<keyword evidence="2" id="KW-0238">DNA-binding</keyword>
<sequence>MSDKIIDLFEEIFTTHKEYCGTVIETHIQKLKELDTYLPPMQSFFIVTNTTTQKYPFISKNFEYTLGLDREKMTTIGAPYWFSHFHPEDIPIWMRALNDLMLFTMTEVPIEDRSKLSYTWNFRVKNNKDEYLNVYEHQTPTYFDENGKPIIGIAHQSVIGGDEKRPIIATVKKLNKKNEYETIFYKNYSQKLLTVSLTNREKDIVRLLALNNTTNQIAEKLHISPHTVSAHRKNILAKLNFDSTKELVQYCLVNLLF</sequence>
<dbReference type="GO" id="GO:0003677">
    <property type="term" value="F:DNA binding"/>
    <property type="evidence" value="ECO:0007669"/>
    <property type="project" value="UniProtKB-KW"/>
</dbReference>
<keyword evidence="1" id="KW-0805">Transcription regulation</keyword>
<dbReference type="SMART" id="SM00421">
    <property type="entry name" value="HTH_LUXR"/>
    <property type="match status" value="1"/>
</dbReference>
<evidence type="ECO:0000256" key="1">
    <source>
        <dbReference type="ARBA" id="ARBA00023015"/>
    </source>
</evidence>
<dbReference type="Pfam" id="PF08447">
    <property type="entry name" value="PAS_3"/>
    <property type="match status" value="1"/>
</dbReference>
<dbReference type="STRING" id="1774273.LPB03_07785"/>
<dbReference type="CDD" id="cd06170">
    <property type="entry name" value="LuxR_C_like"/>
    <property type="match status" value="1"/>
</dbReference>
<evidence type="ECO:0000313" key="5">
    <source>
        <dbReference type="EMBL" id="OBY66302.1"/>
    </source>
</evidence>
<dbReference type="Gene3D" id="1.10.10.10">
    <property type="entry name" value="Winged helix-like DNA-binding domain superfamily/Winged helix DNA-binding domain"/>
    <property type="match status" value="1"/>
</dbReference>
<name>A0A1B8U395_9FLAO</name>
<dbReference type="InterPro" id="IPR000792">
    <property type="entry name" value="Tscrpt_reg_LuxR_C"/>
</dbReference>
<dbReference type="PANTHER" id="PTHR44688:SF16">
    <property type="entry name" value="DNA-BINDING TRANSCRIPTIONAL ACTIVATOR DEVR_DOSR"/>
    <property type="match status" value="1"/>
</dbReference>
<dbReference type="OrthoDB" id="965844at2"/>
<dbReference type="Proteomes" id="UP000092584">
    <property type="component" value="Unassembled WGS sequence"/>
</dbReference>
<dbReference type="Pfam" id="PF00196">
    <property type="entry name" value="GerE"/>
    <property type="match status" value="1"/>
</dbReference>
<gene>
    <name evidence="5" type="ORF">LPB3_01170</name>
</gene>
<dbReference type="AlphaFoldDB" id="A0A1B8U395"/>
<dbReference type="InterPro" id="IPR013655">
    <property type="entry name" value="PAS_fold_3"/>
</dbReference>
<dbReference type="KEGG" id="pob:LPB03_07785"/>
<proteinExistence type="predicted"/>
<comment type="caution">
    <text evidence="5">The sequence shown here is derived from an EMBL/GenBank/DDBJ whole genome shotgun (WGS) entry which is preliminary data.</text>
</comment>
<evidence type="ECO:0000256" key="3">
    <source>
        <dbReference type="ARBA" id="ARBA00023163"/>
    </source>
</evidence>
<dbReference type="InterPro" id="IPR036388">
    <property type="entry name" value="WH-like_DNA-bd_sf"/>
</dbReference>
<accession>A0A1B8U395</accession>
<dbReference type="GO" id="GO:0006355">
    <property type="term" value="P:regulation of DNA-templated transcription"/>
    <property type="evidence" value="ECO:0007669"/>
    <property type="project" value="InterPro"/>
</dbReference>
<dbReference type="PROSITE" id="PS50043">
    <property type="entry name" value="HTH_LUXR_2"/>
    <property type="match status" value="1"/>
</dbReference>